<dbReference type="InterPro" id="IPR001879">
    <property type="entry name" value="GPCR_2_extracellular_dom"/>
</dbReference>
<dbReference type="Pfam" id="PF00002">
    <property type="entry name" value="7tm_2"/>
    <property type="match status" value="1"/>
</dbReference>
<comment type="similarity">
    <text evidence="2">Belongs to the G-protein coupled receptor 2 family. Adhesion G-protein coupled receptor (ADGR) subfamily.</text>
</comment>
<evidence type="ECO:0000256" key="9">
    <source>
        <dbReference type="ARBA" id="ARBA00023157"/>
    </source>
</evidence>
<dbReference type="PROSITE" id="PS51450">
    <property type="entry name" value="LRR"/>
    <property type="match status" value="2"/>
</dbReference>
<reference evidence="19 20" key="1">
    <citation type="submission" date="2024-11" db="EMBL/GenBank/DDBJ databases">
        <title>Chromosome-level genome assembly of the freshwater bivalve Anodonta woodiana.</title>
        <authorList>
            <person name="Chen X."/>
        </authorList>
    </citation>
    <scope>NUCLEOTIDE SEQUENCE [LARGE SCALE GENOMIC DNA]</scope>
    <source>
        <strain evidence="19">MN2024</strain>
        <tissue evidence="19">Gills</tissue>
    </source>
</reference>
<dbReference type="PROSITE" id="PS50221">
    <property type="entry name" value="GAIN_B"/>
    <property type="match status" value="1"/>
</dbReference>
<evidence type="ECO:0000259" key="17">
    <source>
        <dbReference type="PROSITE" id="PS50261"/>
    </source>
</evidence>
<dbReference type="InterPro" id="IPR013783">
    <property type="entry name" value="Ig-like_fold"/>
</dbReference>
<dbReference type="PANTHER" id="PTHR45930">
    <property type="entry name" value="G-PROTEIN COUPLED RECEPTOR 124-LIKE PROTEIN"/>
    <property type="match status" value="1"/>
</dbReference>
<dbReference type="SMART" id="SM00409">
    <property type="entry name" value="IG"/>
    <property type="match status" value="1"/>
</dbReference>
<feature type="region of interest" description="Disordered" evidence="12">
    <location>
        <begin position="1342"/>
        <end position="1373"/>
    </location>
</feature>
<keyword evidence="10" id="KW-0675">Receptor</keyword>
<dbReference type="InterPro" id="IPR051963">
    <property type="entry name" value="Adhesion_GPCR_A"/>
</dbReference>
<gene>
    <name evidence="19" type="ORF">ACJMK2_005273</name>
</gene>
<comment type="caution">
    <text evidence="19">The sequence shown here is derived from an EMBL/GenBank/DDBJ whole genome shotgun (WGS) entry which is preliminary data.</text>
</comment>
<evidence type="ECO:0000256" key="14">
    <source>
        <dbReference type="SAM" id="SignalP"/>
    </source>
</evidence>
<feature type="region of interest" description="Disordered" evidence="12">
    <location>
        <begin position="1202"/>
        <end position="1227"/>
    </location>
</feature>
<dbReference type="EMBL" id="JBJQND010000010">
    <property type="protein sequence ID" value="KAL3863520.1"/>
    <property type="molecule type" value="Genomic_DNA"/>
</dbReference>
<feature type="compositionally biased region" description="Polar residues" evidence="12">
    <location>
        <begin position="1342"/>
        <end position="1370"/>
    </location>
</feature>
<dbReference type="InterPro" id="IPR000832">
    <property type="entry name" value="GPCR_2_secretin-like"/>
</dbReference>
<feature type="transmembrane region" description="Helical" evidence="13">
    <location>
        <begin position="934"/>
        <end position="956"/>
    </location>
</feature>
<protein>
    <recommendedName>
        <fullName evidence="21">Adhesion G protein-coupled receptor A3</fullName>
    </recommendedName>
</protein>
<evidence type="ECO:0000256" key="6">
    <source>
        <dbReference type="ARBA" id="ARBA00022737"/>
    </source>
</evidence>
<dbReference type="Gene3D" id="3.80.10.10">
    <property type="entry name" value="Ribonuclease Inhibitor"/>
    <property type="match status" value="2"/>
</dbReference>
<evidence type="ECO:0000313" key="19">
    <source>
        <dbReference type="EMBL" id="KAL3863520.1"/>
    </source>
</evidence>
<feature type="transmembrane region" description="Helical" evidence="13">
    <location>
        <begin position="1021"/>
        <end position="1045"/>
    </location>
</feature>
<proteinExistence type="inferred from homology"/>
<evidence type="ECO:0000256" key="3">
    <source>
        <dbReference type="ARBA" id="ARBA00022614"/>
    </source>
</evidence>
<dbReference type="PROSITE" id="PS50835">
    <property type="entry name" value="IG_LIKE"/>
    <property type="match status" value="1"/>
</dbReference>
<evidence type="ECO:0000256" key="13">
    <source>
        <dbReference type="SAM" id="Phobius"/>
    </source>
</evidence>
<dbReference type="InterPro" id="IPR003599">
    <property type="entry name" value="Ig_sub"/>
</dbReference>
<dbReference type="InterPro" id="IPR046338">
    <property type="entry name" value="GAIN_dom_sf"/>
</dbReference>
<feature type="transmembrane region" description="Helical" evidence="13">
    <location>
        <begin position="811"/>
        <end position="829"/>
    </location>
</feature>
<feature type="region of interest" description="Disordered" evidence="12">
    <location>
        <begin position="1240"/>
        <end position="1263"/>
    </location>
</feature>
<evidence type="ECO:0000256" key="1">
    <source>
        <dbReference type="ARBA" id="ARBA00004141"/>
    </source>
</evidence>
<dbReference type="SMART" id="SM00303">
    <property type="entry name" value="GPS"/>
    <property type="match status" value="1"/>
</dbReference>
<keyword evidence="5 14" id="KW-0732">Signal</keyword>
<dbReference type="InterPro" id="IPR003591">
    <property type="entry name" value="Leu-rich_rpt_typical-subtyp"/>
</dbReference>
<dbReference type="Proteomes" id="UP001634394">
    <property type="component" value="Unassembled WGS sequence"/>
</dbReference>
<comment type="subcellular location">
    <subcellularLocation>
        <location evidence="1">Membrane</location>
        <topology evidence="1">Multi-pass membrane protein</topology>
    </subcellularLocation>
</comment>
<keyword evidence="6" id="KW-0677">Repeat</keyword>
<evidence type="ECO:0000313" key="20">
    <source>
        <dbReference type="Proteomes" id="UP001634394"/>
    </source>
</evidence>
<feature type="chain" id="PRO_5044818506" description="Adhesion G protein-coupled receptor A3" evidence="14">
    <location>
        <begin position="28"/>
        <end position="1661"/>
    </location>
</feature>
<feature type="transmembrane region" description="Helical" evidence="13">
    <location>
        <begin position="1057"/>
        <end position="1077"/>
    </location>
</feature>
<feature type="region of interest" description="Disordered" evidence="12">
    <location>
        <begin position="1440"/>
        <end position="1460"/>
    </location>
</feature>
<evidence type="ECO:0000256" key="10">
    <source>
        <dbReference type="ARBA" id="ARBA00023170"/>
    </source>
</evidence>
<keyword evidence="20" id="KW-1185">Reference proteome</keyword>
<feature type="transmembrane region" description="Helical" evidence="13">
    <location>
        <begin position="894"/>
        <end position="914"/>
    </location>
</feature>
<keyword evidence="8 13" id="KW-0472">Membrane</keyword>
<keyword evidence="4 13" id="KW-0812">Transmembrane</keyword>
<dbReference type="InterPro" id="IPR017981">
    <property type="entry name" value="GPCR_2-like_7TM"/>
</dbReference>
<dbReference type="PROSITE" id="PS50261">
    <property type="entry name" value="G_PROTEIN_RECEP_F2_4"/>
    <property type="match status" value="1"/>
</dbReference>
<keyword evidence="3" id="KW-0433">Leucine-rich repeat</keyword>
<evidence type="ECO:0000259" key="16">
    <source>
        <dbReference type="PROSITE" id="PS50227"/>
    </source>
</evidence>
<dbReference type="SUPFAM" id="SSF52058">
    <property type="entry name" value="L domain-like"/>
    <property type="match status" value="1"/>
</dbReference>
<evidence type="ECO:0000256" key="5">
    <source>
        <dbReference type="ARBA" id="ARBA00022729"/>
    </source>
</evidence>
<dbReference type="Gene3D" id="2.60.40.10">
    <property type="entry name" value="Immunoglobulins"/>
    <property type="match status" value="1"/>
</dbReference>
<name>A0ABD3VQ80_SINWO</name>
<keyword evidence="7 13" id="KW-1133">Transmembrane helix</keyword>
<sequence length="1661" mass="186820">MYTNKMCIMYTLILLQLLCVSIHYGWACPSGCTCTTVKGKEDEVEDTDGDEGGVRSSTQILRGRKVICSSSIFPLTSIEQIDRPSAPLPLDTVQLDLSKNSLTHIKKGTFIQLSILRKLDLSQNQISVVEPGAFDGLGKLERLDISYNKISSVNSSIFAGLSSLTKLYLSFNKINTIPDGTFNDLHDLKKIDFQSEYMRCDCHLQWIVKWSRDKRVKILATTTCAVPRELKGVQLKTLKKKDLHCEHPLELPIFEIVPKQSQIVFEGDKLPFECRASIIDPDTKMYWLRNGEIVENNRSAGILVLNIQSGDHTIMRQSLVLEDLKTKHSGGWQCLVSTPQGNVTKNISVTVISTEATYCEEVTVRTPRGVYTWARTIAGVQSKLPCKVGKKSLATYDCDAYGHWINLNVTNCEFTNELPRRLQTLATENNSTKILSDVKELQSVIAEPFREKQGDKQESQTQVNVEFVSLASRAIQRFSRHASLGEDVINPVLISVDKIMNVSDSVLLTAQRQDRACSRIVKAIESIPEQQLRESNKFTKTTDTILFHAIRIPLDNFPGIQCSIFDLSVDKQAYNLQIMKNNVLVCSPPVAVKNDTKVFHVRTLTSVLIPSLFVPEEESVSAVNGTIESQAVDAEETSTTHDTVEDLQFVFIWYDNAKLFPQTTSRHEDPVLGKREWRVVSKVISASVSVPSENLTNPVVLTFEVPEDHGELVAAFWDFGANDGNGDWRTDGCKVIDETENSVIVHCTHLTIFAVLELVEEPTLQPVTMFRLMEAVVYISSCICILCLMAVLITYVSCFRFINIPKKMKHSVINISISIVLLVIAFTMGIKRTDHQRACQIVGIAIHYLTLVAFFWITITSSNMYKKFAKAEKPPSPPPEPVLMPLPPKPMLRFYLLGWGVPIIICGITAAVNMEFYCQPEYCFLDWEPGLGAFFGPLGFLFLLNMMFFVRISCVIRGSKNLKLGMKEEMEKLQVNDIELTQPANDITNIDSQSVHSDSSSKSSASSILDQERHPSTQLNALVAILVLFIISWVTGALVVAKPFITHIPHQELIFSYFYGVFCAILGLFMVIFFCLARKDSRTSWRRFFLCEQQTVYNLNQDVPNVMPHSNGHVSVDTGEENPNQVENIAETSLVKEESEKQSSVNLVPSAPPSVLEVHVQEENYPSFYNPRQNGVAKKFWDKRKHNSKLISRDMQKELNLTSSQNNDDNLSGSEVHQGHSQGYMSDGNTRVSIEIQFPQNNTQNSQSSVAKSPTPSDLPPDYRSCMLNQVPVHPVRPMEHLHSTPRVDMGLQDPITFGSPCCSVVSYSSSQMLPHHTRTPSASSIGHRNYLSAFMPVAPRNNNTLPRNGKTGSPVSPSSPDQETISPNGSAMRIQDFDGQSQVSSLSNHEKHHFPLQNGIQYVPGYQVPDGFVTVPNTYKQYGPIDGRANFEYQQYSHNLPPRARTNSGGCSSDSSSKVRHKLENTFVQEVQQRIPQDQNVISQSLPPLPPKSPVLSDSDNNRQVKPDSDSQIHYKKVRVVDSDHNSEPTSQSHYKHHKSRDSHKHSRHKGMTKQRSLGWEEQWHDKPQARVVPYVYVNHSYQDKVLQKLQSRALSENIDPKSKSFWVPKSSSSFEKIMKEESVRMMEDSNSSTEDDDDSLDDIWVLQKEKVDNKKETSV</sequence>
<dbReference type="PROSITE" id="PS50227">
    <property type="entry name" value="G_PROTEIN_RECEP_F2_3"/>
    <property type="match status" value="1"/>
</dbReference>
<evidence type="ECO:0000256" key="4">
    <source>
        <dbReference type="ARBA" id="ARBA00022692"/>
    </source>
</evidence>
<evidence type="ECO:0000256" key="7">
    <source>
        <dbReference type="ARBA" id="ARBA00022989"/>
    </source>
</evidence>
<dbReference type="Gene3D" id="1.20.1070.10">
    <property type="entry name" value="Rhodopsin 7-helix transmembrane proteins"/>
    <property type="match status" value="1"/>
</dbReference>
<dbReference type="Pfam" id="PF13855">
    <property type="entry name" value="LRR_8"/>
    <property type="match status" value="1"/>
</dbReference>
<dbReference type="InterPro" id="IPR001611">
    <property type="entry name" value="Leu-rich_rpt"/>
</dbReference>
<evidence type="ECO:0008006" key="21">
    <source>
        <dbReference type="Google" id="ProtNLM"/>
    </source>
</evidence>
<evidence type="ECO:0000259" key="18">
    <source>
        <dbReference type="PROSITE" id="PS50835"/>
    </source>
</evidence>
<feature type="compositionally biased region" description="Low complexity" evidence="12">
    <location>
        <begin position="992"/>
        <end position="1007"/>
    </location>
</feature>
<dbReference type="Gene3D" id="2.60.220.50">
    <property type="match status" value="1"/>
</dbReference>
<evidence type="ECO:0000256" key="2">
    <source>
        <dbReference type="ARBA" id="ARBA00007343"/>
    </source>
</evidence>
<feature type="domain" description="GAIN-B" evidence="15">
    <location>
        <begin position="604"/>
        <end position="763"/>
    </location>
</feature>
<feature type="compositionally biased region" description="Basic residues" evidence="12">
    <location>
        <begin position="1535"/>
        <end position="1554"/>
    </location>
</feature>
<dbReference type="InterPro" id="IPR000203">
    <property type="entry name" value="GPS"/>
</dbReference>
<organism evidence="19 20">
    <name type="scientific">Sinanodonta woodiana</name>
    <name type="common">Chinese pond mussel</name>
    <name type="synonym">Anodonta woodiana</name>
    <dbReference type="NCBI Taxonomy" id="1069815"/>
    <lineage>
        <taxon>Eukaryota</taxon>
        <taxon>Metazoa</taxon>
        <taxon>Spiralia</taxon>
        <taxon>Lophotrochozoa</taxon>
        <taxon>Mollusca</taxon>
        <taxon>Bivalvia</taxon>
        <taxon>Autobranchia</taxon>
        <taxon>Heteroconchia</taxon>
        <taxon>Palaeoheterodonta</taxon>
        <taxon>Unionida</taxon>
        <taxon>Unionoidea</taxon>
        <taxon>Unionidae</taxon>
        <taxon>Unioninae</taxon>
        <taxon>Sinanodonta</taxon>
    </lineage>
</organism>
<feature type="transmembrane region" description="Helical" evidence="13">
    <location>
        <begin position="841"/>
        <end position="859"/>
    </location>
</feature>
<accession>A0ABD3VQ80</accession>
<dbReference type="InterPro" id="IPR058808">
    <property type="entry name" value="GAIN_ADGRA2/3"/>
</dbReference>
<feature type="domain" description="G-protein coupled receptors family 2 profile 2" evidence="17">
    <location>
        <begin position="773"/>
        <end position="1078"/>
    </location>
</feature>
<feature type="region of interest" description="Disordered" evidence="12">
    <location>
        <begin position="1480"/>
        <end position="1559"/>
    </location>
</feature>
<evidence type="ECO:0000256" key="8">
    <source>
        <dbReference type="ARBA" id="ARBA00023136"/>
    </source>
</evidence>
<dbReference type="SUPFAM" id="SSF48726">
    <property type="entry name" value="Immunoglobulin"/>
    <property type="match status" value="1"/>
</dbReference>
<feature type="compositionally biased region" description="Basic and acidic residues" evidence="12">
    <location>
        <begin position="1501"/>
        <end position="1528"/>
    </location>
</feature>
<feature type="transmembrane region" description="Helical" evidence="13">
    <location>
        <begin position="775"/>
        <end position="799"/>
    </location>
</feature>
<evidence type="ECO:0000256" key="12">
    <source>
        <dbReference type="SAM" id="MobiDB-lite"/>
    </source>
</evidence>
<dbReference type="PANTHER" id="PTHR45930:SF4">
    <property type="entry name" value="ADHESION G PROTEIN-COUPLED RECEPTOR A3"/>
    <property type="match status" value="1"/>
</dbReference>
<dbReference type="SMART" id="SM00369">
    <property type="entry name" value="LRR_TYP"/>
    <property type="match status" value="4"/>
</dbReference>
<feature type="region of interest" description="Disordered" evidence="12">
    <location>
        <begin position="990"/>
        <end position="1009"/>
    </location>
</feature>
<dbReference type="InterPro" id="IPR007110">
    <property type="entry name" value="Ig-like_dom"/>
</dbReference>
<dbReference type="Pfam" id="PF00047">
    <property type="entry name" value="ig"/>
    <property type="match status" value="1"/>
</dbReference>
<dbReference type="Pfam" id="PF26588">
    <property type="entry name" value="GAIN_ADGRA3"/>
    <property type="match status" value="1"/>
</dbReference>
<dbReference type="InterPro" id="IPR013151">
    <property type="entry name" value="Immunoglobulin_dom"/>
</dbReference>
<evidence type="ECO:0000259" key="15">
    <source>
        <dbReference type="PROSITE" id="PS50221"/>
    </source>
</evidence>
<feature type="signal peptide" evidence="14">
    <location>
        <begin position="1"/>
        <end position="27"/>
    </location>
</feature>
<feature type="compositionally biased region" description="Polar residues" evidence="12">
    <location>
        <begin position="1240"/>
        <end position="1256"/>
    </location>
</feature>
<keyword evidence="9" id="KW-1015">Disulfide bond</keyword>
<dbReference type="InterPro" id="IPR032675">
    <property type="entry name" value="LRR_dom_sf"/>
</dbReference>
<feature type="domain" description="Ig-like" evidence="18">
    <location>
        <begin position="252"/>
        <end position="350"/>
    </location>
</feature>
<feature type="domain" description="G-protein coupled receptors family 2 profile 1" evidence="16">
    <location>
        <begin position="333"/>
        <end position="416"/>
    </location>
</feature>
<dbReference type="GO" id="GO:0016020">
    <property type="term" value="C:membrane"/>
    <property type="evidence" value="ECO:0007669"/>
    <property type="project" value="UniProtKB-SubCell"/>
</dbReference>
<keyword evidence="11" id="KW-0393">Immunoglobulin domain</keyword>
<dbReference type="InterPro" id="IPR057244">
    <property type="entry name" value="GAIN_B"/>
</dbReference>
<dbReference type="InterPro" id="IPR036179">
    <property type="entry name" value="Ig-like_dom_sf"/>
</dbReference>
<dbReference type="Pfam" id="PF01825">
    <property type="entry name" value="GPS"/>
    <property type="match status" value="1"/>
</dbReference>
<evidence type="ECO:0000256" key="11">
    <source>
        <dbReference type="ARBA" id="ARBA00023319"/>
    </source>
</evidence>